<evidence type="ECO:0000313" key="8">
    <source>
        <dbReference type="Proteomes" id="UP000436822"/>
    </source>
</evidence>
<keyword evidence="3 6" id="KW-0812">Transmembrane</keyword>
<feature type="transmembrane region" description="Helical" evidence="6">
    <location>
        <begin position="188"/>
        <end position="205"/>
    </location>
</feature>
<dbReference type="AlphaFoldDB" id="A0A6N6JH94"/>
<feature type="transmembrane region" description="Helical" evidence="6">
    <location>
        <begin position="35"/>
        <end position="54"/>
    </location>
</feature>
<dbReference type="Pfam" id="PF03706">
    <property type="entry name" value="LPG_synthase_TM"/>
    <property type="match status" value="1"/>
</dbReference>
<organism evidence="7 8">
    <name type="scientific">Litoreibacter roseus</name>
    <dbReference type="NCBI Taxonomy" id="2601869"/>
    <lineage>
        <taxon>Bacteria</taxon>
        <taxon>Pseudomonadati</taxon>
        <taxon>Pseudomonadota</taxon>
        <taxon>Alphaproteobacteria</taxon>
        <taxon>Rhodobacterales</taxon>
        <taxon>Roseobacteraceae</taxon>
        <taxon>Litoreibacter</taxon>
    </lineage>
</organism>
<proteinExistence type="predicted"/>
<evidence type="ECO:0008006" key="9">
    <source>
        <dbReference type="Google" id="ProtNLM"/>
    </source>
</evidence>
<dbReference type="GO" id="GO:0005886">
    <property type="term" value="C:plasma membrane"/>
    <property type="evidence" value="ECO:0007669"/>
    <property type="project" value="UniProtKB-SubCell"/>
</dbReference>
<dbReference type="Proteomes" id="UP000436822">
    <property type="component" value="Unassembled WGS sequence"/>
</dbReference>
<evidence type="ECO:0000256" key="1">
    <source>
        <dbReference type="ARBA" id="ARBA00004651"/>
    </source>
</evidence>
<evidence type="ECO:0000256" key="3">
    <source>
        <dbReference type="ARBA" id="ARBA00022692"/>
    </source>
</evidence>
<dbReference type="EMBL" id="BLJE01000002">
    <property type="protein sequence ID" value="GFE64658.1"/>
    <property type="molecule type" value="Genomic_DNA"/>
</dbReference>
<sequence>MLRFALKFLVSAAMIGALLLFTDSAQIAEKLRGADLSWLAVVLACLTLSTFLMAKRWQWVAQNFGLEIAFGRAVREYYLAQLINMILPGGVAGDAARAVRVRDTGDLSRAAQSVIIDRLIGQICLFTLMFLGFVVVLWVPGGVAWPSWIWLVLAAMPVIAGAVLFFARGDGRIGGFLTHLVRNLREPRQAFLAATIAVLLCYSMYASARAIGAILPASTVFTLIPLVLTAMLVPLSIGGWGWREAAAVVLFPMASASASEGAATGIVYGTMILLAACPAFLFLLTDTKNTKAAEVAEYTPEKSDRKLEVQ</sequence>
<reference evidence="7 8" key="1">
    <citation type="submission" date="2019-12" db="EMBL/GenBank/DDBJ databases">
        <title>Litoreibacter badius sp. nov., a novel bacteriochlorophyll a-containing bacterium in the genus Litoreibacter.</title>
        <authorList>
            <person name="Kanamuro M."/>
            <person name="Takabe Y."/>
            <person name="Mori K."/>
            <person name="Takaichi S."/>
            <person name="Hanada S."/>
        </authorList>
    </citation>
    <scope>NUCLEOTIDE SEQUENCE [LARGE SCALE GENOMIC DNA]</scope>
    <source>
        <strain evidence="7 8">K6</strain>
    </source>
</reference>
<dbReference type="RefSeq" id="WP_159806011.1">
    <property type="nucleotide sequence ID" value="NZ_BLJE01000002.1"/>
</dbReference>
<feature type="transmembrane region" description="Helical" evidence="6">
    <location>
        <begin position="265"/>
        <end position="284"/>
    </location>
</feature>
<dbReference type="OrthoDB" id="9126302at2"/>
<accession>A0A6N6JH94</accession>
<keyword evidence="2" id="KW-1003">Cell membrane</keyword>
<comment type="caution">
    <text evidence="7">The sequence shown here is derived from an EMBL/GenBank/DDBJ whole genome shotgun (WGS) entry which is preliminary data.</text>
</comment>
<evidence type="ECO:0000313" key="7">
    <source>
        <dbReference type="EMBL" id="GFE64658.1"/>
    </source>
</evidence>
<gene>
    <name evidence="7" type="ORF">KIN_17320</name>
</gene>
<name>A0A6N6JH94_9RHOB</name>
<feature type="transmembrane region" description="Helical" evidence="6">
    <location>
        <begin position="147"/>
        <end position="167"/>
    </location>
</feature>
<protein>
    <recommendedName>
        <fullName evidence="9">Flippase-like domain-containing protein</fullName>
    </recommendedName>
</protein>
<dbReference type="InterPro" id="IPR022791">
    <property type="entry name" value="L-PG_synthase/AglD"/>
</dbReference>
<feature type="transmembrane region" description="Helical" evidence="6">
    <location>
        <begin position="211"/>
        <end position="233"/>
    </location>
</feature>
<evidence type="ECO:0000256" key="2">
    <source>
        <dbReference type="ARBA" id="ARBA00022475"/>
    </source>
</evidence>
<feature type="transmembrane region" description="Helical" evidence="6">
    <location>
        <begin position="119"/>
        <end position="141"/>
    </location>
</feature>
<dbReference type="PANTHER" id="PTHR40277">
    <property type="entry name" value="BLL5419 PROTEIN"/>
    <property type="match status" value="1"/>
</dbReference>
<evidence type="ECO:0000256" key="6">
    <source>
        <dbReference type="SAM" id="Phobius"/>
    </source>
</evidence>
<evidence type="ECO:0000256" key="5">
    <source>
        <dbReference type="ARBA" id="ARBA00023136"/>
    </source>
</evidence>
<keyword evidence="8" id="KW-1185">Reference proteome</keyword>
<evidence type="ECO:0000256" key="4">
    <source>
        <dbReference type="ARBA" id="ARBA00022989"/>
    </source>
</evidence>
<dbReference type="PANTHER" id="PTHR40277:SF1">
    <property type="entry name" value="BLL5419 PROTEIN"/>
    <property type="match status" value="1"/>
</dbReference>
<keyword evidence="4 6" id="KW-1133">Transmembrane helix</keyword>
<keyword evidence="5 6" id="KW-0472">Membrane</keyword>
<comment type="subcellular location">
    <subcellularLocation>
        <location evidence="1">Cell membrane</location>
        <topology evidence="1">Multi-pass membrane protein</topology>
    </subcellularLocation>
</comment>